<evidence type="ECO:0000256" key="7">
    <source>
        <dbReference type="ARBA" id="ARBA00068441"/>
    </source>
</evidence>
<comment type="pathway">
    <text evidence="9">Carbohydrate metabolism; glyoxylate cycle; (S)-malate from isocitrate: step 2/2.</text>
</comment>
<dbReference type="InterPro" id="IPR048356">
    <property type="entry name" value="MS_N"/>
</dbReference>
<dbReference type="EMBL" id="VBAJ01000237">
    <property type="protein sequence ID" value="TMJ05865.1"/>
    <property type="molecule type" value="Genomic_DNA"/>
</dbReference>
<evidence type="ECO:0000313" key="13">
    <source>
        <dbReference type="EMBL" id="TMJ05865.1"/>
    </source>
</evidence>
<dbReference type="InterPro" id="IPR019830">
    <property type="entry name" value="Malate_synthase_CS"/>
</dbReference>
<evidence type="ECO:0000256" key="1">
    <source>
        <dbReference type="ARBA" id="ARBA00006394"/>
    </source>
</evidence>
<evidence type="ECO:0000256" key="8">
    <source>
        <dbReference type="PIRSR" id="PIRSR001363-1"/>
    </source>
</evidence>
<evidence type="ECO:0000256" key="3">
    <source>
        <dbReference type="ARBA" id="ARBA00022435"/>
    </source>
</evidence>
<dbReference type="InterPro" id="IPR006252">
    <property type="entry name" value="Malate_synthA"/>
</dbReference>
<evidence type="ECO:0000256" key="4">
    <source>
        <dbReference type="ARBA" id="ARBA00022532"/>
    </source>
</evidence>
<keyword evidence="5 9" id="KW-0808">Transferase</keyword>
<evidence type="ECO:0000259" key="10">
    <source>
        <dbReference type="Pfam" id="PF01274"/>
    </source>
</evidence>
<dbReference type="Proteomes" id="UP000318661">
    <property type="component" value="Unassembled WGS sequence"/>
</dbReference>
<dbReference type="UniPathway" id="UPA00703">
    <property type="reaction ID" value="UER00720"/>
</dbReference>
<proteinExistence type="inferred from homology"/>
<dbReference type="GO" id="GO:0004474">
    <property type="term" value="F:malate synthase activity"/>
    <property type="evidence" value="ECO:0007669"/>
    <property type="project" value="UniProtKB-EC"/>
</dbReference>
<dbReference type="CDD" id="cd00727">
    <property type="entry name" value="malate_synt_A"/>
    <property type="match status" value="1"/>
</dbReference>
<sequence>MDGIDVRGPMLERFEDVLTPEALAFVAHLHREFNPIRERLLQARRERQAEIDGGTMPDFLPQTRHIRESEWTVASLPHDLADRKVEITGPTDRKMIINALNSGASVYMADFEDANTPTWSNMVGGQVNLIDAVDGTITFTSPDGKTYRLGERLATLLVRPRGWHLPERHLQVDGQAVAGAFFDFGLYVFHNARRLLAKRSGPYFYLPKLESHLEARLWNDVFAFAEDALNLRSGTIKGTVLVETILAAFEMDEILYELRDHAGGLNAGRWDYIFSIIKKFAHRPDFIFPDRAQITMTVPFMRAYTQLLVRTCHRRGAHALGGMAAFIPSRRDATVNETAIAKVREDKVLEAGDGFDGTWVAHPDLVPVAMEVFTSALGERPNQLTKQRPDAQVTAEDLLAIHVPGGSVSEAGLRNNISVALQYLESWLRGTGAVGIFNLMEDAATAEIARAQVWQWVHYQAALRDGPQITRGLVGRWEEEELARIQDALGAAAFDRLDFAGARALFDTVALNQEFVEFLTLPGYARLD</sequence>
<dbReference type="Pfam" id="PF01274">
    <property type="entry name" value="MS_TIM-barrel"/>
    <property type="match status" value="1"/>
</dbReference>
<dbReference type="GO" id="GO:0006097">
    <property type="term" value="P:glyoxylate cycle"/>
    <property type="evidence" value="ECO:0007669"/>
    <property type="project" value="UniProtKB-UniPathway"/>
</dbReference>
<feature type="domain" description="Malate synthase N-terminal" evidence="11">
    <location>
        <begin position="2"/>
        <end position="65"/>
    </location>
</feature>
<evidence type="ECO:0000256" key="5">
    <source>
        <dbReference type="ARBA" id="ARBA00022679"/>
    </source>
</evidence>
<evidence type="ECO:0000256" key="9">
    <source>
        <dbReference type="RuleBase" id="RU000555"/>
    </source>
</evidence>
<feature type="domain" description="Malate synthase C-terminal" evidence="12">
    <location>
        <begin position="409"/>
        <end position="527"/>
    </location>
</feature>
<evidence type="ECO:0000256" key="2">
    <source>
        <dbReference type="ARBA" id="ARBA00012636"/>
    </source>
</evidence>
<name>A0A537LCX0_9BACT</name>
<dbReference type="PANTHER" id="PTHR42902:SF1">
    <property type="entry name" value="MALATE SYNTHASE 1-RELATED"/>
    <property type="match status" value="1"/>
</dbReference>
<feature type="active site" description="Proton donor" evidence="8">
    <location>
        <position position="442"/>
    </location>
</feature>
<comment type="similarity">
    <text evidence="1 9">Belongs to the malate synthase family.</text>
</comment>
<comment type="catalytic activity">
    <reaction evidence="6 9">
        <text>glyoxylate + acetyl-CoA + H2O = (S)-malate + CoA + H(+)</text>
        <dbReference type="Rhea" id="RHEA:18181"/>
        <dbReference type="ChEBI" id="CHEBI:15377"/>
        <dbReference type="ChEBI" id="CHEBI:15378"/>
        <dbReference type="ChEBI" id="CHEBI:15589"/>
        <dbReference type="ChEBI" id="CHEBI:36655"/>
        <dbReference type="ChEBI" id="CHEBI:57287"/>
        <dbReference type="ChEBI" id="CHEBI:57288"/>
        <dbReference type="EC" id="2.3.3.9"/>
    </reaction>
</comment>
<keyword evidence="13" id="KW-0012">Acyltransferase</keyword>
<accession>A0A537LCX0</accession>
<dbReference type="SUPFAM" id="SSF51645">
    <property type="entry name" value="Malate synthase G"/>
    <property type="match status" value="1"/>
</dbReference>
<dbReference type="InterPro" id="IPR046363">
    <property type="entry name" value="MS_N_TIM-barrel_dom"/>
</dbReference>
<dbReference type="InterPro" id="IPR001465">
    <property type="entry name" value="Malate_synthase_TIM"/>
</dbReference>
<protein>
    <recommendedName>
        <fullName evidence="7 9">Malate synthase</fullName>
        <ecNumber evidence="2 9">2.3.3.9</ecNumber>
    </recommendedName>
</protein>
<dbReference type="PANTHER" id="PTHR42902">
    <property type="entry name" value="MALATE SYNTHASE"/>
    <property type="match status" value="1"/>
</dbReference>
<dbReference type="FunFam" id="1.20.1220.12:FF:000001">
    <property type="entry name" value="Malate synthase"/>
    <property type="match status" value="1"/>
</dbReference>
<dbReference type="PIRSF" id="PIRSF001363">
    <property type="entry name" value="Malate_synth"/>
    <property type="match status" value="1"/>
</dbReference>
<feature type="active site" description="Proton acceptor" evidence="8">
    <location>
        <position position="159"/>
    </location>
</feature>
<keyword evidence="4 9" id="KW-0816">Tricarboxylic acid cycle</keyword>
<organism evidence="13 14">
    <name type="scientific">Candidatus Segetimicrobium genomatis</name>
    <dbReference type="NCBI Taxonomy" id="2569760"/>
    <lineage>
        <taxon>Bacteria</taxon>
        <taxon>Bacillati</taxon>
        <taxon>Candidatus Sysuimicrobiota</taxon>
        <taxon>Candidatus Sysuimicrobiia</taxon>
        <taxon>Candidatus Sysuimicrobiales</taxon>
        <taxon>Candidatus Segetimicrobiaceae</taxon>
        <taxon>Candidatus Segetimicrobium</taxon>
    </lineage>
</organism>
<dbReference type="GO" id="GO:0006099">
    <property type="term" value="P:tricarboxylic acid cycle"/>
    <property type="evidence" value="ECO:0007669"/>
    <property type="project" value="UniProtKB-KW"/>
</dbReference>
<dbReference type="Pfam" id="PF20656">
    <property type="entry name" value="MS_N"/>
    <property type="match status" value="1"/>
</dbReference>
<dbReference type="InterPro" id="IPR048355">
    <property type="entry name" value="MS_C"/>
</dbReference>
<evidence type="ECO:0000259" key="11">
    <source>
        <dbReference type="Pfam" id="PF20656"/>
    </source>
</evidence>
<feature type="domain" description="Malate synthase TIM barrel" evidence="10">
    <location>
        <begin position="155"/>
        <end position="401"/>
    </location>
</feature>
<gene>
    <name evidence="13" type="ORF">E6G99_09435</name>
</gene>
<dbReference type="PROSITE" id="PS00510">
    <property type="entry name" value="MALATE_SYNTHASE"/>
    <property type="match status" value="1"/>
</dbReference>
<evidence type="ECO:0000259" key="12">
    <source>
        <dbReference type="Pfam" id="PF20659"/>
    </source>
</evidence>
<reference evidence="13 14" key="1">
    <citation type="journal article" date="2019" name="Nat. Microbiol.">
        <title>Mediterranean grassland soil C-N compound turnover is dependent on rainfall and depth, and is mediated by genomically divergent microorganisms.</title>
        <authorList>
            <person name="Diamond S."/>
            <person name="Andeer P.F."/>
            <person name="Li Z."/>
            <person name="Crits-Christoph A."/>
            <person name="Burstein D."/>
            <person name="Anantharaman K."/>
            <person name="Lane K.R."/>
            <person name="Thomas B.C."/>
            <person name="Pan C."/>
            <person name="Northen T.R."/>
            <person name="Banfield J.F."/>
        </authorList>
    </citation>
    <scope>NUCLEOTIDE SEQUENCE [LARGE SCALE GENOMIC DNA]</scope>
    <source>
        <strain evidence="13">NP_2</strain>
    </source>
</reference>
<dbReference type="GO" id="GO:0005737">
    <property type="term" value="C:cytoplasm"/>
    <property type="evidence" value="ECO:0007669"/>
    <property type="project" value="TreeGrafter"/>
</dbReference>
<dbReference type="FunFam" id="3.20.20.360:FF:000001">
    <property type="entry name" value="Malate synthase"/>
    <property type="match status" value="1"/>
</dbReference>
<evidence type="ECO:0000313" key="14">
    <source>
        <dbReference type="Proteomes" id="UP000318661"/>
    </source>
</evidence>
<dbReference type="Pfam" id="PF20659">
    <property type="entry name" value="MS_C"/>
    <property type="match status" value="1"/>
</dbReference>
<dbReference type="Gene3D" id="3.20.20.360">
    <property type="entry name" value="Malate synthase, domain 3"/>
    <property type="match status" value="1"/>
</dbReference>
<dbReference type="InterPro" id="IPR044856">
    <property type="entry name" value="Malate_synth_C_sf"/>
</dbReference>
<dbReference type="EC" id="2.3.3.9" evidence="2 9"/>
<dbReference type="InterPro" id="IPR011076">
    <property type="entry name" value="Malate_synth_sf"/>
</dbReference>
<keyword evidence="3 9" id="KW-0329">Glyoxylate bypass</keyword>
<dbReference type="Gene3D" id="1.20.1220.12">
    <property type="entry name" value="Malate synthase, domain III"/>
    <property type="match status" value="1"/>
</dbReference>
<comment type="caution">
    <text evidence="13">The sequence shown here is derived from an EMBL/GenBank/DDBJ whole genome shotgun (WGS) entry which is preliminary data.</text>
</comment>
<dbReference type="NCBIfam" id="TIGR01344">
    <property type="entry name" value="malate_syn_A"/>
    <property type="match status" value="1"/>
</dbReference>
<evidence type="ECO:0000256" key="6">
    <source>
        <dbReference type="ARBA" id="ARBA00047918"/>
    </source>
</evidence>
<dbReference type="AlphaFoldDB" id="A0A537LCX0"/>